<protein>
    <submittedName>
        <fullName evidence="1">Uncharacterized protein</fullName>
    </submittedName>
</protein>
<proteinExistence type="predicted"/>
<organism evidence="1 2">
    <name type="scientific">Samsonia erythrinae</name>
    <dbReference type="NCBI Taxonomy" id="160434"/>
    <lineage>
        <taxon>Bacteria</taxon>
        <taxon>Pseudomonadati</taxon>
        <taxon>Pseudomonadota</taxon>
        <taxon>Gammaproteobacteria</taxon>
        <taxon>Enterobacterales</taxon>
        <taxon>Pectobacteriaceae</taxon>
        <taxon>Samsonia</taxon>
    </lineage>
</organism>
<keyword evidence="2" id="KW-1185">Reference proteome</keyword>
<gene>
    <name evidence="1" type="ORF">EDC54_11471</name>
</gene>
<accession>A0A4V6P2V8</accession>
<evidence type="ECO:0000313" key="1">
    <source>
        <dbReference type="EMBL" id="TCV03670.1"/>
    </source>
</evidence>
<dbReference type="EMBL" id="SMBY01000014">
    <property type="protein sequence ID" value="TCV03670.1"/>
    <property type="molecule type" value="Genomic_DNA"/>
</dbReference>
<comment type="caution">
    <text evidence="1">The sequence shown here is derived from an EMBL/GenBank/DDBJ whole genome shotgun (WGS) entry which is preliminary data.</text>
</comment>
<reference evidence="1 2" key="1">
    <citation type="submission" date="2019-03" db="EMBL/GenBank/DDBJ databases">
        <title>Genomic Encyclopedia of Type Strains, Phase IV (KMG-IV): sequencing the most valuable type-strain genomes for metagenomic binning, comparative biology and taxonomic classification.</title>
        <authorList>
            <person name="Goeker M."/>
        </authorList>
    </citation>
    <scope>NUCLEOTIDE SEQUENCE [LARGE SCALE GENOMIC DNA]</scope>
    <source>
        <strain evidence="1 2">DSM 16730</strain>
    </source>
</reference>
<evidence type="ECO:0000313" key="2">
    <source>
        <dbReference type="Proteomes" id="UP000295433"/>
    </source>
</evidence>
<dbReference type="Proteomes" id="UP000295433">
    <property type="component" value="Unassembled WGS sequence"/>
</dbReference>
<name>A0A4V6P2V8_9GAMM</name>
<sequence length="65" mass="8078">MADWRALESHRWYSLTKVRYTQHSYAVHCRIFESPFLKRYLRYSIRQDKRARYFEARAGGLSEYR</sequence>
<dbReference type="AlphaFoldDB" id="A0A4V6P2V8"/>